<evidence type="ECO:0000256" key="1">
    <source>
        <dbReference type="SAM" id="MobiDB-lite"/>
    </source>
</evidence>
<organism evidence="3 4">
    <name type="scientific">Deinococcus gobiensis (strain DSM 21396 / JCM 16679 / CGMCC 1.7299 / I-0)</name>
    <dbReference type="NCBI Taxonomy" id="745776"/>
    <lineage>
        <taxon>Bacteria</taxon>
        <taxon>Thermotogati</taxon>
        <taxon>Deinococcota</taxon>
        <taxon>Deinococci</taxon>
        <taxon>Deinococcales</taxon>
        <taxon>Deinococcaceae</taxon>
        <taxon>Deinococcus</taxon>
    </lineage>
</organism>
<dbReference type="AlphaFoldDB" id="H8H025"/>
<dbReference type="HOGENOM" id="CLU_3151961_0_0_0"/>
<dbReference type="EMBL" id="CP002191">
    <property type="protein sequence ID" value="AFD26337.1"/>
    <property type="molecule type" value="Genomic_DNA"/>
</dbReference>
<evidence type="ECO:0000256" key="2">
    <source>
        <dbReference type="SAM" id="SignalP"/>
    </source>
</evidence>
<gene>
    <name evidence="3" type="ordered locus">DGo_CA2410</name>
</gene>
<proteinExistence type="predicted"/>
<name>H8H025_DEIGI</name>
<keyword evidence="2" id="KW-0732">Signal</keyword>
<accession>H8H025</accession>
<dbReference type="STRING" id="745776.DGo_CA2410"/>
<keyword evidence="4" id="KW-1185">Reference proteome</keyword>
<reference evidence="3 4" key="1">
    <citation type="journal article" date="2012" name="PLoS ONE">
        <title>Genome sequence and transcriptome analysis of the radioresistant bacterium Deinococcus gobiensis: insights into the extreme environmental adaptations.</title>
        <authorList>
            <person name="Yuan M."/>
            <person name="Chen M."/>
            <person name="Zhang W."/>
            <person name="Lu W."/>
            <person name="Wang J."/>
            <person name="Yang M."/>
            <person name="Zhao P."/>
            <person name="Tang R."/>
            <person name="Li X."/>
            <person name="Hao Y."/>
            <person name="Zhou Z."/>
            <person name="Zhan Y."/>
            <person name="Yu H."/>
            <person name="Teng C."/>
            <person name="Yan Y."/>
            <person name="Ping S."/>
            <person name="Wang Y."/>
            <person name="Lin M."/>
        </authorList>
    </citation>
    <scope>NUCLEOTIDE SEQUENCE [LARGE SCALE GENOMIC DNA]</scope>
    <source>
        <strain evidence="3 4">I-0</strain>
    </source>
</reference>
<feature type="compositionally biased region" description="Low complexity" evidence="1">
    <location>
        <begin position="37"/>
        <end position="48"/>
    </location>
</feature>
<dbReference type="Proteomes" id="UP000007575">
    <property type="component" value="Chromosome"/>
</dbReference>
<evidence type="ECO:0000313" key="3">
    <source>
        <dbReference type="EMBL" id="AFD26337.1"/>
    </source>
</evidence>
<feature type="region of interest" description="Disordered" evidence="1">
    <location>
        <begin position="27"/>
        <end position="48"/>
    </location>
</feature>
<evidence type="ECO:0000313" key="4">
    <source>
        <dbReference type="Proteomes" id="UP000007575"/>
    </source>
</evidence>
<protein>
    <submittedName>
        <fullName evidence="3">Uncharacterized protein</fullName>
    </submittedName>
</protein>
<sequence>MAMKSIRLVLGTLFALIVTAASVAGASPVGGYGLEKAPTTTSATTSAS</sequence>
<dbReference type="PATRIC" id="fig|745776.4.peg.2473"/>
<feature type="chain" id="PRO_5003612588" evidence="2">
    <location>
        <begin position="21"/>
        <end position="48"/>
    </location>
</feature>
<feature type="signal peptide" evidence="2">
    <location>
        <begin position="1"/>
        <end position="20"/>
    </location>
</feature>
<dbReference type="KEGG" id="dgo:DGo_CA2410"/>